<dbReference type="EMBL" id="JBHUPE010000007">
    <property type="protein sequence ID" value="MFD2906006.1"/>
    <property type="molecule type" value="Genomic_DNA"/>
</dbReference>
<dbReference type="RefSeq" id="WP_380922987.1">
    <property type="nucleotide sequence ID" value="NZ_JBHUPE010000007.1"/>
</dbReference>
<proteinExistence type="predicted"/>
<reference evidence="2" key="1">
    <citation type="journal article" date="2019" name="Int. J. Syst. Evol. Microbiol.">
        <title>The Global Catalogue of Microorganisms (GCM) 10K type strain sequencing project: providing services to taxonomists for standard genome sequencing and annotation.</title>
        <authorList>
            <consortium name="The Broad Institute Genomics Platform"/>
            <consortium name="The Broad Institute Genome Sequencing Center for Infectious Disease"/>
            <person name="Wu L."/>
            <person name="Ma J."/>
        </authorList>
    </citation>
    <scope>NUCLEOTIDE SEQUENCE [LARGE SCALE GENOMIC DNA]</scope>
    <source>
        <strain evidence="2">KCTC 22209</strain>
    </source>
</reference>
<organism evidence="1 2">
    <name type="scientific">Sphingobacterium anhuiense</name>
    <dbReference type="NCBI Taxonomy" id="493780"/>
    <lineage>
        <taxon>Bacteria</taxon>
        <taxon>Pseudomonadati</taxon>
        <taxon>Bacteroidota</taxon>
        <taxon>Sphingobacteriia</taxon>
        <taxon>Sphingobacteriales</taxon>
        <taxon>Sphingobacteriaceae</taxon>
        <taxon>Sphingobacterium</taxon>
    </lineage>
</organism>
<evidence type="ECO:0000313" key="1">
    <source>
        <dbReference type="EMBL" id="MFD2906006.1"/>
    </source>
</evidence>
<name>A0ABW5Z1D1_9SPHI</name>
<evidence type="ECO:0000313" key="2">
    <source>
        <dbReference type="Proteomes" id="UP001597509"/>
    </source>
</evidence>
<protein>
    <submittedName>
        <fullName evidence="1">Uncharacterized protein</fullName>
    </submittedName>
</protein>
<gene>
    <name evidence="1" type="ORF">ACFS6I_18905</name>
</gene>
<keyword evidence="2" id="KW-1185">Reference proteome</keyword>
<sequence length="95" mass="10611">MQVGVEVAMANSVLKVVEIDVDLNVIAQRECGFALWRQAFGIGRNDSAMWGTDTDIGRKDFATWGNDADRRRSYSTMWGTDTDGCRNDFATRGNE</sequence>
<comment type="caution">
    <text evidence="1">The sequence shown here is derived from an EMBL/GenBank/DDBJ whole genome shotgun (WGS) entry which is preliminary data.</text>
</comment>
<dbReference type="Proteomes" id="UP001597509">
    <property type="component" value="Unassembled WGS sequence"/>
</dbReference>
<accession>A0ABW5Z1D1</accession>